<evidence type="ECO:0000313" key="3">
    <source>
        <dbReference type="Proteomes" id="UP000053411"/>
    </source>
</evidence>
<dbReference type="PANTHER" id="PTHR33112">
    <property type="entry name" value="DOMAIN PROTEIN, PUTATIVE-RELATED"/>
    <property type="match status" value="1"/>
</dbReference>
<keyword evidence="3" id="KW-1185">Reference proteome</keyword>
<name>A0A0D2JL72_9EURO</name>
<evidence type="ECO:0000259" key="1">
    <source>
        <dbReference type="Pfam" id="PF06985"/>
    </source>
</evidence>
<dbReference type="GeneID" id="27716100"/>
<dbReference type="Pfam" id="PF06985">
    <property type="entry name" value="HET"/>
    <property type="match status" value="1"/>
</dbReference>
<dbReference type="Proteomes" id="UP000053411">
    <property type="component" value="Unassembled WGS sequence"/>
</dbReference>
<dbReference type="EMBL" id="KN848090">
    <property type="protein sequence ID" value="KIX94017.1"/>
    <property type="molecule type" value="Genomic_DNA"/>
</dbReference>
<dbReference type="PANTHER" id="PTHR33112:SF9">
    <property type="entry name" value="HETEROKARYON INCOMPATIBILITY DOMAIN-CONTAINING PROTEIN"/>
    <property type="match status" value="1"/>
</dbReference>
<organism evidence="2 3">
    <name type="scientific">Fonsecaea multimorphosa CBS 102226</name>
    <dbReference type="NCBI Taxonomy" id="1442371"/>
    <lineage>
        <taxon>Eukaryota</taxon>
        <taxon>Fungi</taxon>
        <taxon>Dikarya</taxon>
        <taxon>Ascomycota</taxon>
        <taxon>Pezizomycotina</taxon>
        <taxon>Eurotiomycetes</taxon>
        <taxon>Chaetothyriomycetidae</taxon>
        <taxon>Chaetothyriales</taxon>
        <taxon>Herpotrichiellaceae</taxon>
        <taxon>Fonsecaea</taxon>
    </lineage>
</organism>
<proteinExistence type="predicted"/>
<reference evidence="2 3" key="1">
    <citation type="submission" date="2015-01" db="EMBL/GenBank/DDBJ databases">
        <title>The Genome Sequence of Fonsecaea multimorphosa CBS 102226.</title>
        <authorList>
            <consortium name="The Broad Institute Genomics Platform"/>
            <person name="Cuomo C."/>
            <person name="de Hoog S."/>
            <person name="Gorbushina A."/>
            <person name="Stielow B."/>
            <person name="Teixiera M."/>
            <person name="Abouelleil A."/>
            <person name="Chapman S.B."/>
            <person name="Priest M."/>
            <person name="Young S.K."/>
            <person name="Wortman J."/>
            <person name="Nusbaum C."/>
            <person name="Birren B."/>
        </authorList>
    </citation>
    <scope>NUCLEOTIDE SEQUENCE [LARGE SCALE GENOMIC DNA]</scope>
    <source>
        <strain evidence="2 3">CBS 102226</strain>
    </source>
</reference>
<dbReference type="InterPro" id="IPR010730">
    <property type="entry name" value="HET"/>
</dbReference>
<gene>
    <name evidence="2" type="ORF">Z520_10354</name>
</gene>
<accession>A0A0D2JL72</accession>
<dbReference type="OrthoDB" id="5125733at2759"/>
<dbReference type="RefSeq" id="XP_016628140.1">
    <property type="nucleotide sequence ID" value="XM_016780847.1"/>
</dbReference>
<dbReference type="AlphaFoldDB" id="A0A0D2JL72"/>
<sequence length="668" mass="74601">MALAGTCEVCGNLGACHTEVSAAALVQSAASGCPACSILKDGVFNLVEDFEQIDKLQLVVDLSLFVYLLGKQRERLGVLEFYTLPDRPVLWPKLGPALHVSENSSSDECIALARRWLSGCLSSHPACRRLGTPILPTRVIEVGACDEDIKLYVNGSEKRAEYAALSHRWGGGQPIVLTKSTLEEKQERLVLDDSSKTFKEAVDVTRRLGIPYLWIDSLCILQDDHSDWEKESPLMGSVYNSATITLSAASSINTAGGLFPRGEDRLSRNKTLKLACAGPSGNQEFVHVRARHKDPFNIHETVHSSQEPEQPCLRSRGWVLQEDHLSPRMLHFRKEELAWTCSTYSRCECRTRPSLPLPHPFRAAPGTREKTPELTYTLGIQWPPMVMDYSRRDLTKASDRVAALSGLANYMEDQTSDTYYCGLWYEDLRFQLLWYVDRSGCTGPVPSRFQFPYAPTWSWMSVPAPISYYERYPVGSAPSHRAIRSADAVAPLLTIINVGRLPVDWDNLVGPLLVCPLLVVARVLPVHFDNVTKWWIAEHPVTDFDPENLRVSIDVGEDRPERSPEASYVFILAGRWVGQGMTIACMEAVCILARRMPEQAEPIIDLARRFQRRFGDDVETTGSDSNDAEGPIMPEMDNSYERVGLVRGAGSLQAWTQANVPVEAVFLF</sequence>
<protein>
    <recommendedName>
        <fullName evidence="1">Heterokaryon incompatibility domain-containing protein</fullName>
    </recommendedName>
</protein>
<dbReference type="STRING" id="1442371.A0A0D2JL72"/>
<dbReference type="VEuPathDB" id="FungiDB:Z520_10354"/>
<evidence type="ECO:0000313" key="2">
    <source>
        <dbReference type="EMBL" id="KIX94017.1"/>
    </source>
</evidence>
<feature type="domain" description="Heterokaryon incompatibility" evidence="1">
    <location>
        <begin position="162"/>
        <end position="322"/>
    </location>
</feature>